<accession>A0A1G2QFZ8</accession>
<sequence length="251" mass="27597">MITKDKNVAVVNFSPEQASFIVTKNQRLASAVYMVTNLMPETEPLKWKLRELSLGLLAEINLSFSSAVSPVNFLPDKSFKILGDILSYIYVALSDSNISQMNFMILKQEYESLKNTITAGATTANFSSYLLAGGEPPAPTTSTISLPTPEVFYQQSKVDRPMTSSPTPLSRPVGGLPKVNFGAGDLGDKGGRKDKIKEFLKGREWTSIKDISRAIPGCSVKTIQRDLVDLVSAGLLLKTGERRWSRYRLIA</sequence>
<gene>
    <name evidence="1" type="ORF">A2571_01215</name>
</gene>
<evidence type="ECO:0000313" key="1">
    <source>
        <dbReference type="EMBL" id="OHA58979.1"/>
    </source>
</evidence>
<name>A0A1G2QFZ8_9BACT</name>
<dbReference type="STRING" id="1802438.A2571_01215"/>
<evidence type="ECO:0008006" key="3">
    <source>
        <dbReference type="Google" id="ProtNLM"/>
    </source>
</evidence>
<dbReference type="EMBL" id="MHTJ01000002">
    <property type="protein sequence ID" value="OHA58979.1"/>
    <property type="molecule type" value="Genomic_DNA"/>
</dbReference>
<protein>
    <recommendedName>
        <fullName evidence="3">HTH deoR-type domain-containing protein</fullName>
    </recommendedName>
</protein>
<comment type="caution">
    <text evidence="1">The sequence shown here is derived from an EMBL/GenBank/DDBJ whole genome shotgun (WGS) entry which is preliminary data.</text>
</comment>
<evidence type="ECO:0000313" key="2">
    <source>
        <dbReference type="Proteomes" id="UP000177043"/>
    </source>
</evidence>
<proteinExistence type="predicted"/>
<dbReference type="AlphaFoldDB" id="A0A1G2QFZ8"/>
<reference evidence="1 2" key="1">
    <citation type="journal article" date="2016" name="Nat. Commun.">
        <title>Thousands of microbial genomes shed light on interconnected biogeochemical processes in an aquifer system.</title>
        <authorList>
            <person name="Anantharaman K."/>
            <person name="Brown C.T."/>
            <person name="Hug L.A."/>
            <person name="Sharon I."/>
            <person name="Castelle C.J."/>
            <person name="Probst A.J."/>
            <person name="Thomas B.C."/>
            <person name="Singh A."/>
            <person name="Wilkins M.J."/>
            <person name="Karaoz U."/>
            <person name="Brodie E.L."/>
            <person name="Williams K.H."/>
            <person name="Hubbard S.S."/>
            <person name="Banfield J.F."/>
        </authorList>
    </citation>
    <scope>NUCLEOTIDE SEQUENCE [LARGE SCALE GENOMIC DNA]</scope>
</reference>
<dbReference type="Proteomes" id="UP000177043">
    <property type="component" value="Unassembled WGS sequence"/>
</dbReference>
<organism evidence="1 2">
    <name type="scientific">Candidatus Vogelbacteria bacterium RIFOXYD1_FULL_44_32</name>
    <dbReference type="NCBI Taxonomy" id="1802438"/>
    <lineage>
        <taxon>Bacteria</taxon>
        <taxon>Candidatus Vogeliibacteriota</taxon>
    </lineage>
</organism>